<keyword evidence="6" id="KW-0472">Membrane</keyword>
<proteinExistence type="predicted"/>
<keyword evidence="7" id="KW-0325">Glycoprotein</keyword>
<dbReference type="OMA" id="VQNWATL"/>
<evidence type="ECO:0000256" key="7">
    <source>
        <dbReference type="ARBA" id="ARBA00023180"/>
    </source>
</evidence>
<dbReference type="FunFam" id="3.30.450.20:FF:000267">
    <property type="entry name" value="Voltage-dependent calcium channel subunit alpha-2/delta-1"/>
    <property type="match status" value="1"/>
</dbReference>
<dbReference type="PANTHER" id="PTHR10166">
    <property type="entry name" value="VOLTAGE-DEPENDENT CALCIUM CHANNEL SUBUNIT ALPHA-2/DELTA-RELATED"/>
    <property type="match status" value="1"/>
</dbReference>
<feature type="signal peptide" evidence="8">
    <location>
        <begin position="1"/>
        <end position="20"/>
    </location>
</feature>
<evidence type="ECO:0000313" key="10">
    <source>
        <dbReference type="EMBL" id="EDO44603.1"/>
    </source>
</evidence>
<dbReference type="Pfam" id="PF08399">
    <property type="entry name" value="VWA_N"/>
    <property type="match status" value="1"/>
</dbReference>
<evidence type="ECO:0000256" key="2">
    <source>
        <dbReference type="ARBA" id="ARBA00022692"/>
    </source>
</evidence>
<evidence type="ECO:0000256" key="5">
    <source>
        <dbReference type="ARBA" id="ARBA00022989"/>
    </source>
</evidence>
<dbReference type="EMBL" id="DS469543">
    <property type="protein sequence ID" value="EDO44603.1"/>
    <property type="molecule type" value="Genomic_DNA"/>
</dbReference>
<protein>
    <recommendedName>
        <fullName evidence="9">VWA N-terminal domain-containing protein</fullName>
    </recommendedName>
</protein>
<evidence type="ECO:0000256" key="1">
    <source>
        <dbReference type="ARBA" id="ARBA00004479"/>
    </source>
</evidence>
<evidence type="ECO:0000256" key="3">
    <source>
        <dbReference type="ARBA" id="ARBA00022729"/>
    </source>
</evidence>
<gene>
    <name evidence="10" type="ORF">NEMVEDRAFT_v1g240929</name>
</gene>
<keyword evidence="2" id="KW-0812">Transmembrane</keyword>
<feature type="chain" id="PRO_5002712118" description="VWA N-terminal domain-containing protein" evidence="8">
    <location>
        <begin position="21"/>
        <end position="1118"/>
    </location>
</feature>
<dbReference type="Gene3D" id="3.40.50.410">
    <property type="entry name" value="von Willebrand factor, type A domain"/>
    <property type="match status" value="1"/>
</dbReference>
<dbReference type="Gene3D" id="3.30.450.20">
    <property type="entry name" value="PAS domain"/>
    <property type="match status" value="2"/>
</dbReference>
<sequence length="1118" mass="126477">MPALGNVMILLAVCLLITDAKPLDKVIVESWAQKVEGYLLKLAEEGLKTKELQREYDKAVYTVENKDGLETIKSVKDLLGNYFVKKEQAAKKLAEEVAELHDKFYTNSKLQHNAKVTNLKDLGVDHYTDKDIVKTLPDLEFDTLFKMRVSKSKSAIKISDQVVRNDKNLIETVYWSSKLDEMFKKNLADDPELRWQNFGSVEGVLRQYPSSEWQTNFAGFHIDYDPRMRPWYIGATSGPKDIVIILDCSLSMKGKRLRMAKEIAKTVLNTLTKQDFVNVICGHASNWDEVGKAAFKKAFELLKGRAKTGCQSIIIFVTDGEDNDGDPVRCGQGYYTRSGYVPGQLCKYDWAKVWNEVEAINKYMNPRTRIFSYLTNDRGEEFPGKLSCDNNGYMKRLVDNENIISQMQEYYSFLASNTISINNVTWTAPYLDASGLGLMVTVAMPVTSKLTNRTIGVVGIDATLEEIENILQNDQWGSVYAFLINDEGETIFHPLLRPSTELVDDPIFIQISDLEQRDGEPKEFSKVQEAMMDGKTGSYRIENAIRSIPKGDFQDGVVLVTSPSTYFYTSIKDSVYAFAFNLADSDVDFRRPLRPKNQSDGQILYYSYLEAYNLSSVRKELGGLYDKLDVKYNLPAYPNIYISLDRPSVMLAPKTYCHPNDYLFHYNISTIAVEAHRIINGITNSTGCPNSMFNAAVRPDVMVTSKMESIWLKRNHETLKDVRWTYVGTRSGVFIALPGHRTRRNYDPTRRPWYQRTLVNPAKTAVSNAYMDDSGIGKVITISQAVFQGIPTEKPNCSGVHNLRGGCRCVSHRQCLSGKCRSYSANRTLCAGDRVEAVTALDVLYRDFHRRVYELMTAPDGERSCGANYTCPDGIHTCQTKCYLVDNLANLVTDPSFLTVSTTDEREYKRVSLGRKEGDVMKRLIQRGIFQQNLRIDFQGVCSVSPYAPKVTLEGLLKTPEQEDDYYKNKGPIPPFRNEYGCIQDVVGYSADDSALGADGIISGSVEGPCRSGNYFITALPQTNLYLLVIENWSEHRQSYFYNFNCHISNRVYDAGAFRIVNGTCAHIETKVPLNTKKKCPGLRNVKLKCSYNSGITFSIPCLQTLLFIGMILWKIEW</sequence>
<keyword evidence="11" id="KW-1185">Reference proteome</keyword>
<keyword evidence="4" id="KW-0106">Calcium</keyword>
<feature type="domain" description="VWA N-terminal" evidence="9">
    <location>
        <begin position="92"/>
        <end position="213"/>
    </location>
</feature>
<dbReference type="InParanoid" id="A7RV93"/>
<dbReference type="InterPro" id="IPR051173">
    <property type="entry name" value="Ca_channel_alpha-2/delta"/>
</dbReference>
<organism evidence="10 11">
    <name type="scientific">Nematostella vectensis</name>
    <name type="common">Starlet sea anemone</name>
    <dbReference type="NCBI Taxonomy" id="45351"/>
    <lineage>
        <taxon>Eukaryota</taxon>
        <taxon>Metazoa</taxon>
        <taxon>Cnidaria</taxon>
        <taxon>Anthozoa</taxon>
        <taxon>Hexacorallia</taxon>
        <taxon>Actiniaria</taxon>
        <taxon>Edwardsiidae</taxon>
        <taxon>Nematostella</taxon>
    </lineage>
</organism>
<dbReference type="PhylomeDB" id="A7RV93"/>
<name>A7RV93_NEMVE</name>
<dbReference type="Proteomes" id="UP000001593">
    <property type="component" value="Unassembled WGS sequence"/>
</dbReference>
<evidence type="ECO:0000259" key="9">
    <source>
        <dbReference type="Pfam" id="PF08399"/>
    </source>
</evidence>
<dbReference type="Pfam" id="PF22673">
    <property type="entry name" value="MCP-like_PDC_1"/>
    <property type="match status" value="1"/>
</dbReference>
<comment type="subcellular location">
    <subcellularLocation>
        <location evidence="1">Membrane</location>
        <topology evidence="1">Single-pass type I membrane protein</topology>
    </subcellularLocation>
</comment>
<dbReference type="eggNOG" id="KOG2353">
    <property type="taxonomic scope" value="Eukaryota"/>
</dbReference>
<keyword evidence="5" id="KW-1133">Transmembrane helix</keyword>
<dbReference type="InterPro" id="IPR013608">
    <property type="entry name" value="VWA_N"/>
</dbReference>
<evidence type="ECO:0000256" key="6">
    <source>
        <dbReference type="ARBA" id="ARBA00023136"/>
    </source>
</evidence>
<evidence type="ECO:0000256" key="8">
    <source>
        <dbReference type="SAM" id="SignalP"/>
    </source>
</evidence>
<evidence type="ECO:0000313" key="11">
    <source>
        <dbReference type="Proteomes" id="UP000001593"/>
    </source>
</evidence>
<dbReference type="PANTHER" id="PTHR10166:SF43">
    <property type="entry name" value="VWA N-TERMINAL DOMAIN-CONTAINING PROTEIN"/>
    <property type="match status" value="1"/>
</dbReference>
<dbReference type="HOGENOM" id="CLU_273889_0_0_1"/>
<dbReference type="STRING" id="45351.A7RV93"/>
<evidence type="ECO:0000256" key="4">
    <source>
        <dbReference type="ARBA" id="ARBA00022837"/>
    </source>
</evidence>
<dbReference type="GO" id="GO:0005245">
    <property type="term" value="F:voltage-gated calcium channel activity"/>
    <property type="evidence" value="ECO:0000318"/>
    <property type="project" value="GO_Central"/>
</dbReference>
<dbReference type="CDD" id="cd18773">
    <property type="entry name" value="PDC1_HK_sensor"/>
    <property type="match status" value="1"/>
</dbReference>
<dbReference type="FunFam" id="3.30.450.20:FF:000024">
    <property type="entry name" value="VWFA and cache domain-containing protein 1"/>
    <property type="match status" value="1"/>
</dbReference>
<dbReference type="SUPFAM" id="SSF53300">
    <property type="entry name" value="vWA-like"/>
    <property type="match status" value="1"/>
</dbReference>
<accession>A7RV93</accession>
<reference evidence="10 11" key="1">
    <citation type="journal article" date="2007" name="Science">
        <title>Sea anemone genome reveals ancestral eumetazoan gene repertoire and genomic organization.</title>
        <authorList>
            <person name="Putnam N.H."/>
            <person name="Srivastava M."/>
            <person name="Hellsten U."/>
            <person name="Dirks B."/>
            <person name="Chapman J."/>
            <person name="Salamov A."/>
            <person name="Terry A."/>
            <person name="Shapiro H."/>
            <person name="Lindquist E."/>
            <person name="Kapitonov V.V."/>
            <person name="Jurka J."/>
            <person name="Genikhovich G."/>
            <person name="Grigoriev I.V."/>
            <person name="Lucas S.M."/>
            <person name="Steele R.E."/>
            <person name="Finnerty J.R."/>
            <person name="Technau U."/>
            <person name="Martindale M.Q."/>
            <person name="Rokhsar D.S."/>
        </authorList>
    </citation>
    <scope>NUCLEOTIDE SEQUENCE [LARGE SCALE GENOMIC DNA]</scope>
    <source>
        <strain evidence="11">CH2 X CH6</strain>
    </source>
</reference>
<keyword evidence="3 8" id="KW-0732">Signal</keyword>
<dbReference type="AlphaFoldDB" id="A7RV93"/>
<dbReference type="GO" id="GO:0005891">
    <property type="term" value="C:voltage-gated calcium channel complex"/>
    <property type="evidence" value="ECO:0000318"/>
    <property type="project" value="GO_Central"/>
</dbReference>
<dbReference type="InterPro" id="IPR036465">
    <property type="entry name" value="vWFA_dom_sf"/>
</dbReference>